<evidence type="ECO:0000256" key="6">
    <source>
        <dbReference type="ARBA" id="ARBA00023004"/>
    </source>
</evidence>
<keyword evidence="6" id="KW-0408">Iron</keyword>
<dbReference type="InterPro" id="IPR051198">
    <property type="entry name" value="BchE-like"/>
</dbReference>
<dbReference type="RefSeq" id="WP_102330071.1">
    <property type="nucleotide sequence ID" value="NZ_CP058566.2"/>
</dbReference>
<protein>
    <submittedName>
        <fullName evidence="9">Radical SAM protein</fullName>
    </submittedName>
</protein>
<dbReference type="Gene3D" id="3.80.30.20">
    <property type="entry name" value="tm_1862 like domain"/>
    <property type="match status" value="1"/>
</dbReference>
<feature type="domain" description="Radical SAM core" evidence="8">
    <location>
        <begin position="311"/>
        <end position="537"/>
    </location>
</feature>
<sequence length="721" mass="80546">MKVLLVFPPQFTPFRPYVAGPSLVAYLRGKGIDAIQKDVNLEVYETFLSESYIKGIKPGIDARFAALETKDRLNPGDEQKRYNNLFVARSIAANIAENIQTAKKVFHSPETFFDPDELARARETINLAFSVISTAHLPTSFSFAPFEMPSFTGSFDSLEKVTTDRSENPFIEYYDSHLMPFIEEQKPDVIGITIASHSQLVPALTLSRMLKTRANKAHITVGGHVSTVLSEVISRHTELFRDFFDSVILNEGELPLLRLVECLSKGESLQTVPNLMYLSDGAVQITEMLPPVDINDLPTPCFDGLDLDSYFGPEPVVPLLSSRGCYWNKCAFCGHGLGWGGAYQLRDTQKVIDDVQTLSHKHGARHFAFCDEGISPHSIRNLSDKIIERGLDIRCSTNIRLEKQFTQELCQKIARAGFRMLSLGLESSCDRVLNLMSKGTTEAVATEVCRNVYDAGIWNHVYFMLGFPGETYNEAKQTIDFLAGGRGFIRSFYVENFGLGKGSIIYKHPEDFGITVTNDGPENEFLLVSDYTVSSGLTYDQARELAQYCMTTVADSYDSTRLLDSIGYRYDKDFALPLYLCRFEESDPLLKSLTAKLNAPHAAATAVRLNRRSTPSLRNGVVFDNTNFNLAEVRQNLAADTKLPVYPVRTQVLVDTHSGNLAALPEAGMELVRLCDGRSTLKQIVQTLAEKYQARFESIEQDCITFLEAIAQQGFVEIPVR</sequence>
<dbReference type="GO" id="GO:0003824">
    <property type="term" value="F:catalytic activity"/>
    <property type="evidence" value="ECO:0007669"/>
    <property type="project" value="InterPro"/>
</dbReference>
<proteinExistence type="predicted"/>
<dbReference type="InterPro" id="IPR041881">
    <property type="entry name" value="PqqD_sf"/>
</dbReference>
<dbReference type="Pfam" id="PF04055">
    <property type="entry name" value="Radical_SAM"/>
    <property type="match status" value="1"/>
</dbReference>
<organism evidence="9 10">
    <name type="scientific">Dehalogenimonas etheniformans</name>
    <dbReference type="NCBI Taxonomy" id="1536648"/>
    <lineage>
        <taxon>Bacteria</taxon>
        <taxon>Bacillati</taxon>
        <taxon>Chloroflexota</taxon>
        <taxon>Dehalococcoidia</taxon>
        <taxon>Dehalococcoidales</taxon>
        <taxon>Dehalococcoidaceae</taxon>
        <taxon>Dehalogenimonas</taxon>
    </lineage>
</organism>
<accession>A0A2P5P8G7</accession>
<dbReference type="InterPro" id="IPR007197">
    <property type="entry name" value="rSAM"/>
</dbReference>
<evidence type="ECO:0000256" key="5">
    <source>
        <dbReference type="ARBA" id="ARBA00022723"/>
    </source>
</evidence>
<comment type="caution">
    <text evidence="9">The sequence shown here is derived from an EMBL/GenBank/DDBJ whole genome shotgun (WGS) entry which is preliminary data.</text>
</comment>
<dbReference type="OrthoDB" id="9801424at2"/>
<dbReference type="GO" id="GO:0005829">
    <property type="term" value="C:cytosol"/>
    <property type="evidence" value="ECO:0007669"/>
    <property type="project" value="TreeGrafter"/>
</dbReference>
<keyword evidence="2" id="KW-0489">Methyltransferase</keyword>
<evidence type="ECO:0000256" key="2">
    <source>
        <dbReference type="ARBA" id="ARBA00022603"/>
    </source>
</evidence>
<keyword evidence="7" id="KW-0411">Iron-sulfur</keyword>
<dbReference type="SFLD" id="SFLDG01123">
    <property type="entry name" value="methyltransferase_(Class_B)"/>
    <property type="match status" value="1"/>
</dbReference>
<reference evidence="9 10" key="1">
    <citation type="journal article" date="2017" name="ISME J.">
        <title>Grape pomace compost harbors organohalide-respiring Dehalogenimonas species with novel reductive dehalogenase genes.</title>
        <authorList>
            <person name="Yang Y."/>
            <person name="Higgins S.A."/>
            <person name="Yan J."/>
            <person name="Simsir B."/>
            <person name="Chourey K."/>
            <person name="Iyer R."/>
            <person name="Hettich R.L."/>
            <person name="Baldwin B."/>
            <person name="Ogles D.M."/>
            <person name="Loffler F.E."/>
        </authorList>
    </citation>
    <scope>NUCLEOTIDE SEQUENCE [LARGE SCALE GENOMIC DNA]</scope>
    <source>
        <strain evidence="9 10">GP</strain>
    </source>
</reference>
<keyword evidence="10" id="KW-1185">Reference proteome</keyword>
<keyword evidence="4" id="KW-0949">S-adenosyl-L-methionine</keyword>
<dbReference type="AlphaFoldDB" id="A0A2P5P8G7"/>
<dbReference type="SUPFAM" id="SSF102114">
    <property type="entry name" value="Radical SAM enzymes"/>
    <property type="match status" value="1"/>
</dbReference>
<name>A0A2P5P8G7_9CHLR</name>
<evidence type="ECO:0000313" key="9">
    <source>
        <dbReference type="EMBL" id="PPD58587.1"/>
    </source>
</evidence>
<dbReference type="InterPro" id="IPR058240">
    <property type="entry name" value="rSAM_sf"/>
</dbReference>
<dbReference type="SMART" id="SM00729">
    <property type="entry name" value="Elp3"/>
    <property type="match status" value="1"/>
</dbReference>
<dbReference type="SFLD" id="SFLDS00029">
    <property type="entry name" value="Radical_SAM"/>
    <property type="match status" value="1"/>
</dbReference>
<dbReference type="EMBL" id="JQAN02000006">
    <property type="protein sequence ID" value="PPD58587.1"/>
    <property type="molecule type" value="Genomic_DNA"/>
</dbReference>
<dbReference type="InterPro" id="IPR023404">
    <property type="entry name" value="rSAM_horseshoe"/>
</dbReference>
<dbReference type="PANTHER" id="PTHR43409:SF7">
    <property type="entry name" value="BLL1977 PROTEIN"/>
    <property type="match status" value="1"/>
</dbReference>
<dbReference type="Pfam" id="PF05402">
    <property type="entry name" value="PqqD"/>
    <property type="match status" value="1"/>
</dbReference>
<dbReference type="GO" id="GO:0051539">
    <property type="term" value="F:4 iron, 4 sulfur cluster binding"/>
    <property type="evidence" value="ECO:0007669"/>
    <property type="project" value="UniProtKB-KW"/>
</dbReference>
<dbReference type="PROSITE" id="PS51918">
    <property type="entry name" value="RADICAL_SAM"/>
    <property type="match status" value="1"/>
</dbReference>
<evidence type="ECO:0000256" key="3">
    <source>
        <dbReference type="ARBA" id="ARBA00022679"/>
    </source>
</evidence>
<dbReference type="InterPro" id="IPR008792">
    <property type="entry name" value="PQQD"/>
</dbReference>
<evidence type="ECO:0000313" key="10">
    <source>
        <dbReference type="Proteomes" id="UP000235653"/>
    </source>
</evidence>
<dbReference type="PANTHER" id="PTHR43409">
    <property type="entry name" value="ANAEROBIC MAGNESIUM-PROTOPORPHYRIN IX MONOMETHYL ESTER CYCLASE-RELATED"/>
    <property type="match status" value="1"/>
</dbReference>
<evidence type="ECO:0000256" key="7">
    <source>
        <dbReference type="ARBA" id="ARBA00023014"/>
    </source>
</evidence>
<dbReference type="Gene3D" id="1.10.10.1150">
    <property type="entry name" value="Coenzyme PQQ synthesis protein D (PqqD)"/>
    <property type="match status" value="1"/>
</dbReference>
<dbReference type="InterPro" id="IPR006638">
    <property type="entry name" value="Elp3/MiaA/NifB-like_rSAM"/>
</dbReference>
<evidence type="ECO:0000256" key="4">
    <source>
        <dbReference type="ARBA" id="ARBA00022691"/>
    </source>
</evidence>
<dbReference type="SFLD" id="SFLDG01082">
    <property type="entry name" value="B12-binding_domain_containing"/>
    <property type="match status" value="1"/>
</dbReference>
<evidence type="ECO:0000259" key="8">
    <source>
        <dbReference type="PROSITE" id="PS51918"/>
    </source>
</evidence>
<dbReference type="GO" id="GO:0046872">
    <property type="term" value="F:metal ion binding"/>
    <property type="evidence" value="ECO:0007669"/>
    <property type="project" value="UniProtKB-KW"/>
</dbReference>
<dbReference type="Gene3D" id="3.40.50.280">
    <property type="entry name" value="Cobalamin-binding domain"/>
    <property type="match status" value="1"/>
</dbReference>
<keyword evidence="3" id="KW-0808">Transferase</keyword>
<gene>
    <name evidence="9" type="ORF">JP09_001515</name>
</gene>
<evidence type="ECO:0000256" key="1">
    <source>
        <dbReference type="ARBA" id="ARBA00001966"/>
    </source>
</evidence>
<keyword evidence="5" id="KW-0479">Metal-binding</keyword>
<comment type="cofactor">
    <cofactor evidence="1">
        <name>[4Fe-4S] cluster</name>
        <dbReference type="ChEBI" id="CHEBI:49883"/>
    </cofactor>
</comment>
<dbReference type="InterPro" id="IPR034466">
    <property type="entry name" value="Methyltransferase_Class_B"/>
</dbReference>
<dbReference type="Proteomes" id="UP000235653">
    <property type="component" value="Unassembled WGS sequence"/>
</dbReference>